<feature type="region of interest" description="Disordered" evidence="1">
    <location>
        <begin position="1595"/>
        <end position="1625"/>
    </location>
</feature>
<dbReference type="EMBL" id="BFAA01000202">
    <property type="protein sequence ID" value="GCB69000.1"/>
    <property type="molecule type" value="Genomic_DNA"/>
</dbReference>
<dbReference type="GO" id="GO:0032053">
    <property type="term" value="P:ciliary basal body organization"/>
    <property type="evidence" value="ECO:0007669"/>
    <property type="project" value="TreeGrafter"/>
</dbReference>
<proteinExistence type="predicted"/>
<reference evidence="3 4" key="1">
    <citation type="journal article" date="2018" name="Nat. Ecol. Evol.">
        <title>Shark genomes provide insights into elasmobranch evolution and the origin of vertebrates.</title>
        <authorList>
            <person name="Hara Y"/>
            <person name="Yamaguchi K"/>
            <person name="Onimaru K"/>
            <person name="Kadota M"/>
            <person name="Koyanagi M"/>
            <person name="Keeley SD"/>
            <person name="Tatsumi K"/>
            <person name="Tanaka K"/>
            <person name="Motone F"/>
            <person name="Kageyama Y"/>
            <person name="Nozu R"/>
            <person name="Adachi N"/>
            <person name="Nishimura O"/>
            <person name="Nakagawa R"/>
            <person name="Tanegashima C"/>
            <person name="Kiyatake I"/>
            <person name="Matsumoto R"/>
            <person name="Murakumo K"/>
            <person name="Nishida K"/>
            <person name="Terakita A"/>
            <person name="Kuratani S"/>
            <person name="Sato K"/>
            <person name="Hyodo S Kuraku.S."/>
        </authorList>
    </citation>
    <scope>NUCLEOTIDE SEQUENCE [LARGE SCALE GENOMIC DNA]</scope>
</reference>
<comment type="caution">
    <text evidence="3">The sequence shown here is derived from an EMBL/GenBank/DDBJ whole genome shotgun (WGS) entry which is preliminary data.</text>
</comment>
<feature type="region of interest" description="Disordered" evidence="1">
    <location>
        <begin position="306"/>
        <end position="364"/>
    </location>
</feature>
<dbReference type="PANTHER" id="PTHR31691:SF1">
    <property type="entry name" value="ROTATIN"/>
    <property type="match status" value="1"/>
</dbReference>
<evidence type="ECO:0000259" key="2">
    <source>
        <dbReference type="Pfam" id="PF14726"/>
    </source>
</evidence>
<gene>
    <name evidence="3" type="ORF">scyTo_0000981</name>
</gene>
<dbReference type="InterPro" id="IPR029249">
    <property type="entry name" value="Rotatin_N"/>
</dbReference>
<dbReference type="Gene3D" id="1.25.10.10">
    <property type="entry name" value="Leucine-rich Repeat Variant"/>
    <property type="match status" value="2"/>
</dbReference>
<dbReference type="InterPro" id="IPR030791">
    <property type="entry name" value="Rotatin"/>
</dbReference>
<keyword evidence="4" id="KW-1185">Reference proteome</keyword>
<dbReference type="Pfam" id="PF14726">
    <property type="entry name" value="RTTN_N"/>
    <property type="match status" value="1"/>
</dbReference>
<feature type="compositionally biased region" description="Polar residues" evidence="1">
    <location>
        <begin position="1598"/>
        <end position="1624"/>
    </location>
</feature>
<dbReference type="GO" id="GO:0036064">
    <property type="term" value="C:ciliary basal body"/>
    <property type="evidence" value="ECO:0007669"/>
    <property type="project" value="InterPro"/>
</dbReference>
<feature type="non-terminal residue" evidence="3">
    <location>
        <position position="2202"/>
    </location>
</feature>
<dbReference type="Proteomes" id="UP000288216">
    <property type="component" value="Unassembled WGS sequence"/>
</dbReference>
<sequence>MELSPLIKKLGHQLVEIRVRALKNILCKIDHGLISVIDLAQEKSLFIRLFEWFNFPTVPMQGEVLSLCSRLVKYSSVAQLFREIGALEFLAQLRPNVEPKLQACIDEVMDDLFKLPDTIVDAPAIAYQSHPLISNGDKDVPPVTLEEEETAVGYFQRSYYSQVKPSKILPQKAFVNDAVRCLKYSTFPWLTLTVTDRHVLLSNESSLESSNRTLVHNTCELLQDVILQDFPAEIFLQRPKIVQNLLLLTELAFGRDGTQYLAMQAVSCLTQLSTCLQSRLNFHRDPSFFSAKQDLVSQNSSVAYSQETRGTHISQNPSPRSTSPRPSVIGRTVQRPRGDGQDGDAVSSSGSNSQGFPNSGSPMSNHSVVDLAHLELPEMESEDSLELQFQQLSLPQFCVLVLEHAVPMLKTGRRKVVMCVLELLVEVVLLISDSISEDVWVDDSLTGRELKENLVASLDALGEALGYHNNSITAEQPEATIVHHRMAFVSIALSTVRLLQIILPVEKASEILPESVGNALYLLSLDISFRLSYLSIHESITVYLEQVSPESYKMYKRATEIAHSMEYTCTFIKEVEAKGKRNLMDLVEFADQAVTSLPYHQQLPLIRKYIEICSEISKSAQASPILQGKSQKVFLKFLSHPLPAIKVESYRCCLNLVKDCLGIHNVTKPVSSVSQGVHFLLHSRVFYEICTFGLQDSTKQVNSAAKEILTYLMQSRLVMSTLSWNKFIEALYPVIPVLQGFATTEDLLGSCILALSEPCNEATAGSLSRTARIRASLRLFMSKLHLVRSVALTHLMPYLVNEEGASNKQPPLQGSILNGVSDLYILDKSIDLQLEDSGKSFFKDDNVCKVYEILISETVDMALRKSAAEQLAIMVQDAKIHTVLKNQGIVEKIISFTHESVQKNGTGMQCLVLPCLAVLRRLVYLDPTLRHSLAQQSSFLLTLFRVSLVLQKDKGTLAEVTALLTLLLFDEVARIDSWSDSITSPSPFSLPVVVTQRYNLVKVAVHHAVSPYCTVVPSSSDPMTLRPLSDMLKVAWNLAWYQGIDQILDQNGYPEIDTSPGFLENLRLLPVDIVVLKAAHVTSGLQECLISITQAVSHSVVSASLTRMRLYLLNDKLALKRGTDSSISILHQLEWQTALGRFLQVLPACVEDEKLLADVVAFLSKILVAQRDSTNIQDLNLLLEILLSQETNPLMNLLVQTESPVHGETDEIQSLVKQKLQKELTGFLNTMLRSLASVTNRKCLLLAGPFRTQLSLKLLQCLRITDAPHFYGLPSLERTLRGMVHVTAIPGWSLHSATVESYCLCMKYLAGLLEVISSFYVEWGGNAMSFMGKGVTKSAVICLLQLSYEMITHAKDKDWISLWSLTYEHNNEDQTPSRLGLAWLIPLWVDRDPEVRFGSLGIGSALTLVENGCIALAASCQNISGGLWGTVLNILLDQSECSMVRKEAASILQNLLMIRMPATMEEAKDFVWQSPCVHDEESGLSLVGLPALQALLYHCQFYERVASMAKHCYLGRYMFDLNFPKPAASNLLSTNFDDTDSLKYWRTSSRLSNHSHLSSFPSTSSTLVLPSPSLSVGASEFHGLLHNVTVSPIPLPESPTNRLTAQGQSDSEATQSLHSENSHVSDPPLEQCAVITLHFSSALCSLLANLLATIPEDTLTAVKQNQLLAAFHGVVNTGLLERCLWELGIPLTRTNHNEDIKAQVLSHLQYLSALSGLIQPCLIWQPEHVTQDDLLKPLLSNIFTVLCIRCKDYFDCEVTSAIYQAWTDLFILLNTILRKGGQDVLPALVTAVEKQWTALTDTISLCIQQSISRPCLYAVSLQFVSLLLTEEGKQQIGAVNHSINALTLSKLLDGNEEDESSGSQLCESILKSYEGKSSGDAHRKVAASALAALLPVSVCAQKHALQAGLVDSCVELMKHTYVQFNLDSLRPGKVIQRKKDDSLTRELKMVMQLLRNCLYHNVECKVAASDAHLVSAIYSLWPWFLMDDTLMLAALRLLCVYTANLPASCVSLCCGNGAPLVSHSAQRGLAGNSLMHMIMKQALQKTHDNRTIQQMAFAVLSNLVISHECKGVLQKSNFLNHFLALPLPKTAGKPLSILTMLWLKLLLNMSFGDEGQQMILKINGSLELLTTMSQHKHKNNQPTALLVLHNICFNPANKPKILADDKTVSIFAACLENDNPVVQTIGASALWALLHNYQKSRQ</sequence>
<name>A0A401P7F6_SCYTO</name>
<dbReference type="GO" id="GO:0005813">
    <property type="term" value="C:centrosome"/>
    <property type="evidence" value="ECO:0007669"/>
    <property type="project" value="InterPro"/>
</dbReference>
<feature type="domain" description="Rotatin N-terminal" evidence="2">
    <location>
        <begin position="16"/>
        <end position="112"/>
    </location>
</feature>
<evidence type="ECO:0000256" key="1">
    <source>
        <dbReference type="SAM" id="MobiDB-lite"/>
    </source>
</evidence>
<evidence type="ECO:0000313" key="4">
    <source>
        <dbReference type="Proteomes" id="UP000288216"/>
    </source>
</evidence>
<dbReference type="STRING" id="75743.A0A401P7F6"/>
<dbReference type="OMA" id="MINCCSC"/>
<feature type="compositionally biased region" description="Polar residues" evidence="1">
    <location>
        <begin position="306"/>
        <end position="316"/>
    </location>
</feature>
<accession>A0A401P7F6</accession>
<dbReference type="PANTHER" id="PTHR31691">
    <property type="entry name" value="ROTATIN"/>
    <property type="match status" value="1"/>
</dbReference>
<feature type="compositionally biased region" description="Low complexity" evidence="1">
    <location>
        <begin position="317"/>
        <end position="327"/>
    </location>
</feature>
<dbReference type="GO" id="GO:0007099">
    <property type="term" value="P:centriole replication"/>
    <property type="evidence" value="ECO:0007669"/>
    <property type="project" value="TreeGrafter"/>
</dbReference>
<organism evidence="3 4">
    <name type="scientific">Scyliorhinus torazame</name>
    <name type="common">Cloudy catshark</name>
    <name type="synonym">Catulus torazame</name>
    <dbReference type="NCBI Taxonomy" id="75743"/>
    <lineage>
        <taxon>Eukaryota</taxon>
        <taxon>Metazoa</taxon>
        <taxon>Chordata</taxon>
        <taxon>Craniata</taxon>
        <taxon>Vertebrata</taxon>
        <taxon>Chondrichthyes</taxon>
        <taxon>Elasmobranchii</taxon>
        <taxon>Galeomorphii</taxon>
        <taxon>Galeoidea</taxon>
        <taxon>Carcharhiniformes</taxon>
        <taxon>Scyliorhinidae</taxon>
        <taxon>Scyliorhinus</taxon>
    </lineage>
</organism>
<feature type="compositionally biased region" description="Polar residues" evidence="1">
    <location>
        <begin position="346"/>
        <end position="364"/>
    </location>
</feature>
<dbReference type="InterPro" id="IPR011989">
    <property type="entry name" value="ARM-like"/>
</dbReference>
<dbReference type="GO" id="GO:0005814">
    <property type="term" value="C:centriole"/>
    <property type="evidence" value="ECO:0007669"/>
    <property type="project" value="TreeGrafter"/>
</dbReference>
<dbReference type="SUPFAM" id="SSF48371">
    <property type="entry name" value="ARM repeat"/>
    <property type="match status" value="3"/>
</dbReference>
<dbReference type="OrthoDB" id="428850at2759"/>
<evidence type="ECO:0000313" key="3">
    <source>
        <dbReference type="EMBL" id="GCB69000.1"/>
    </source>
</evidence>
<dbReference type="GO" id="GO:0010457">
    <property type="term" value="P:centriole-centriole cohesion"/>
    <property type="evidence" value="ECO:0007669"/>
    <property type="project" value="TreeGrafter"/>
</dbReference>
<protein>
    <recommendedName>
        <fullName evidence="2">Rotatin N-terminal domain-containing protein</fullName>
    </recommendedName>
</protein>
<dbReference type="InterPro" id="IPR016024">
    <property type="entry name" value="ARM-type_fold"/>
</dbReference>